<sequence length="94" mass="10354">MFSMQLEPHGVVRLTGRLDASEADRAIDGLDAITGPVTLDCSNLEYISSAGLSVMLVTHRRLRAAGHALRLTNLQPRVRNVFTYAGLHRVLQIE</sequence>
<reference evidence="4 5" key="1">
    <citation type="journal article" date="2019" name="Nat. Microbiol.">
        <title>Mediterranean grassland soil C-N compound turnover is dependent on rainfall and depth, and is mediated by genomically divergent microorganisms.</title>
        <authorList>
            <person name="Diamond S."/>
            <person name="Andeer P.F."/>
            <person name="Li Z."/>
            <person name="Crits-Christoph A."/>
            <person name="Burstein D."/>
            <person name="Anantharaman K."/>
            <person name="Lane K.R."/>
            <person name="Thomas B.C."/>
            <person name="Pan C."/>
            <person name="Northen T.R."/>
            <person name="Banfield J.F."/>
        </authorList>
    </citation>
    <scope>NUCLEOTIDE SEQUENCE [LARGE SCALE GENOMIC DNA]</scope>
    <source>
        <strain evidence="4">WS_2</strain>
    </source>
</reference>
<evidence type="ECO:0000256" key="2">
    <source>
        <dbReference type="RuleBase" id="RU003749"/>
    </source>
</evidence>
<evidence type="ECO:0000256" key="1">
    <source>
        <dbReference type="ARBA" id="ARBA00009013"/>
    </source>
</evidence>
<dbReference type="PANTHER" id="PTHR33495">
    <property type="entry name" value="ANTI-SIGMA FACTOR ANTAGONIST TM_1081-RELATED-RELATED"/>
    <property type="match status" value="1"/>
</dbReference>
<accession>A0A538SWY1</accession>
<protein>
    <recommendedName>
        <fullName evidence="2">Anti-sigma factor antagonist</fullName>
    </recommendedName>
</protein>
<name>A0A538SWY1_UNCEI</name>
<dbReference type="PROSITE" id="PS50801">
    <property type="entry name" value="STAS"/>
    <property type="match status" value="1"/>
</dbReference>
<dbReference type="EMBL" id="VBOS01000199">
    <property type="protein sequence ID" value="TMQ55774.1"/>
    <property type="molecule type" value="Genomic_DNA"/>
</dbReference>
<comment type="similarity">
    <text evidence="1 2">Belongs to the anti-sigma-factor antagonist family.</text>
</comment>
<dbReference type="CDD" id="cd07043">
    <property type="entry name" value="STAS_anti-anti-sigma_factors"/>
    <property type="match status" value="1"/>
</dbReference>
<proteinExistence type="inferred from homology"/>
<evidence type="ECO:0000313" key="5">
    <source>
        <dbReference type="Proteomes" id="UP000317716"/>
    </source>
</evidence>
<dbReference type="InterPro" id="IPR003658">
    <property type="entry name" value="Anti-sigma_ant"/>
</dbReference>
<organism evidence="4 5">
    <name type="scientific">Eiseniibacteriota bacterium</name>
    <dbReference type="NCBI Taxonomy" id="2212470"/>
    <lineage>
        <taxon>Bacteria</taxon>
        <taxon>Candidatus Eiseniibacteriota</taxon>
    </lineage>
</organism>
<evidence type="ECO:0000259" key="3">
    <source>
        <dbReference type="PROSITE" id="PS50801"/>
    </source>
</evidence>
<evidence type="ECO:0000313" key="4">
    <source>
        <dbReference type="EMBL" id="TMQ55774.1"/>
    </source>
</evidence>
<dbReference type="InterPro" id="IPR002645">
    <property type="entry name" value="STAS_dom"/>
</dbReference>
<gene>
    <name evidence="4" type="ORF">E6K72_05975</name>
</gene>
<dbReference type="InterPro" id="IPR036513">
    <property type="entry name" value="STAS_dom_sf"/>
</dbReference>
<dbReference type="Pfam" id="PF13466">
    <property type="entry name" value="STAS_2"/>
    <property type="match status" value="1"/>
</dbReference>
<dbReference type="InterPro" id="IPR058548">
    <property type="entry name" value="MlaB-like_STAS"/>
</dbReference>
<dbReference type="NCBIfam" id="TIGR00377">
    <property type="entry name" value="ant_ant_sig"/>
    <property type="match status" value="1"/>
</dbReference>
<dbReference type="Proteomes" id="UP000317716">
    <property type="component" value="Unassembled WGS sequence"/>
</dbReference>
<dbReference type="AlphaFoldDB" id="A0A538SWY1"/>
<dbReference type="SUPFAM" id="SSF52091">
    <property type="entry name" value="SpoIIaa-like"/>
    <property type="match status" value="1"/>
</dbReference>
<feature type="domain" description="STAS" evidence="3">
    <location>
        <begin position="11"/>
        <end position="94"/>
    </location>
</feature>
<dbReference type="Gene3D" id="3.30.750.24">
    <property type="entry name" value="STAS domain"/>
    <property type="match status" value="1"/>
</dbReference>
<comment type="caution">
    <text evidence="4">The sequence shown here is derived from an EMBL/GenBank/DDBJ whole genome shotgun (WGS) entry which is preliminary data.</text>
</comment>
<dbReference type="GO" id="GO:0043856">
    <property type="term" value="F:anti-sigma factor antagonist activity"/>
    <property type="evidence" value="ECO:0007669"/>
    <property type="project" value="InterPro"/>
</dbReference>
<dbReference type="PANTHER" id="PTHR33495:SF2">
    <property type="entry name" value="ANTI-SIGMA FACTOR ANTAGONIST TM_1081-RELATED"/>
    <property type="match status" value="1"/>
</dbReference>